<evidence type="ECO:0008006" key="4">
    <source>
        <dbReference type="Google" id="ProtNLM"/>
    </source>
</evidence>
<sequence>MVAATRSSLPTPRRAAAGRPGLPGTAGARRGSSPPRTGARGSWLDVAVGPPDKRTPSGELQQRDSRTPSLLLVGPPESEPVAVEPAEPPADEVDTRPIWHPDVIREKLEREEAEQGAALALEGEGLRQVPALLLAEERPPTEQEMQRVEGHRWKFHGAAEFAQESQGFCSFVGCLLDLQERVQLDEEGPAMEAKLALACKTFVRGQCIGHRSGDMYHLLAHFLSNAPIFDQWQSFLTTMLQSERANEESFFTAHVEQVWSRFTRFRSVLESIFDVLDESYVWQHRFPTVSSLVNDHMKRRCFSSQGMLRNEALTGLTLRPDETLRDIRHTFGFG</sequence>
<name>A0ABN9QKU6_9DINO</name>
<evidence type="ECO:0000313" key="3">
    <source>
        <dbReference type="Proteomes" id="UP001189429"/>
    </source>
</evidence>
<reference evidence="2" key="1">
    <citation type="submission" date="2023-10" db="EMBL/GenBank/DDBJ databases">
        <authorList>
            <person name="Chen Y."/>
            <person name="Shah S."/>
            <person name="Dougan E. K."/>
            <person name="Thang M."/>
            <person name="Chan C."/>
        </authorList>
    </citation>
    <scope>NUCLEOTIDE SEQUENCE [LARGE SCALE GENOMIC DNA]</scope>
</reference>
<protein>
    <recommendedName>
        <fullName evidence="4">Spindle pole body component</fullName>
    </recommendedName>
</protein>
<feature type="compositionally biased region" description="Low complexity" evidence="1">
    <location>
        <begin position="75"/>
        <end position="85"/>
    </location>
</feature>
<proteinExistence type="predicted"/>
<dbReference type="SUPFAM" id="SSF74788">
    <property type="entry name" value="Cullin repeat-like"/>
    <property type="match status" value="1"/>
</dbReference>
<evidence type="ECO:0000313" key="2">
    <source>
        <dbReference type="EMBL" id="CAK0804059.1"/>
    </source>
</evidence>
<comment type="caution">
    <text evidence="2">The sequence shown here is derived from an EMBL/GenBank/DDBJ whole genome shotgun (WGS) entry which is preliminary data.</text>
</comment>
<organism evidence="2 3">
    <name type="scientific">Prorocentrum cordatum</name>
    <dbReference type="NCBI Taxonomy" id="2364126"/>
    <lineage>
        <taxon>Eukaryota</taxon>
        <taxon>Sar</taxon>
        <taxon>Alveolata</taxon>
        <taxon>Dinophyceae</taxon>
        <taxon>Prorocentrales</taxon>
        <taxon>Prorocentraceae</taxon>
        <taxon>Prorocentrum</taxon>
    </lineage>
</organism>
<feature type="compositionally biased region" description="Polar residues" evidence="1">
    <location>
        <begin position="1"/>
        <end position="10"/>
    </location>
</feature>
<accession>A0ABN9QKU6</accession>
<evidence type="ECO:0000256" key="1">
    <source>
        <dbReference type="SAM" id="MobiDB-lite"/>
    </source>
</evidence>
<dbReference type="InterPro" id="IPR016159">
    <property type="entry name" value="Cullin_repeat-like_dom_sf"/>
</dbReference>
<dbReference type="EMBL" id="CAUYUJ010003137">
    <property type="protein sequence ID" value="CAK0804059.1"/>
    <property type="molecule type" value="Genomic_DNA"/>
</dbReference>
<feature type="compositionally biased region" description="Basic and acidic residues" evidence="1">
    <location>
        <begin position="51"/>
        <end position="66"/>
    </location>
</feature>
<keyword evidence="3" id="KW-1185">Reference proteome</keyword>
<dbReference type="Proteomes" id="UP001189429">
    <property type="component" value="Unassembled WGS sequence"/>
</dbReference>
<feature type="region of interest" description="Disordered" evidence="1">
    <location>
        <begin position="1"/>
        <end position="95"/>
    </location>
</feature>
<gene>
    <name evidence="2" type="ORF">PCOR1329_LOCUS10989</name>
</gene>